<evidence type="ECO:0000259" key="1">
    <source>
        <dbReference type="Pfam" id="PF18478"/>
    </source>
</evidence>
<dbReference type="OrthoDB" id="839282at2"/>
<feature type="domain" description="VapC45 PIN like" evidence="1">
    <location>
        <begin position="1"/>
        <end position="89"/>
    </location>
</feature>
<evidence type="ECO:0000313" key="2">
    <source>
        <dbReference type="EMBL" id="AYG60414.1"/>
    </source>
</evidence>
<sequence>MNVFFDNCTSPVLAATLHGFIQHQGHAAAHVRDLDGLPNGRHSTDLEWIDRLRKSNDQWIFISGDGRVLKNPAERAALRSAGLHGFILAPAYQKTPLNQVASILIWRWPEILQITNLLQPPSMHEVPINRNGKLRSLPI</sequence>
<organism evidence="2 3">
    <name type="scientific">Rhizobium jaguaris</name>
    <dbReference type="NCBI Taxonomy" id="1312183"/>
    <lineage>
        <taxon>Bacteria</taxon>
        <taxon>Pseudomonadati</taxon>
        <taxon>Pseudomonadota</taxon>
        <taxon>Alphaproteobacteria</taxon>
        <taxon>Hyphomicrobiales</taxon>
        <taxon>Rhizobiaceae</taxon>
        <taxon>Rhizobium/Agrobacterium group</taxon>
        <taxon>Rhizobium</taxon>
    </lineage>
</organism>
<gene>
    <name evidence="2" type="ORF">CCGE525_17555</name>
</gene>
<reference evidence="2 3" key="1">
    <citation type="submission" date="2018-10" db="EMBL/GenBank/DDBJ databases">
        <title>Rhizobium etli, R. leguminosarum and a new Rhizobium genospecies from Phaseolus dumosus.</title>
        <authorList>
            <person name="Ramirez-Puebla S.T."/>
            <person name="Rogel-Hernandez M.A."/>
            <person name="Guerrero G."/>
            <person name="Ormeno-Orrillo E."/>
            <person name="Martinez-Romero J.C."/>
            <person name="Negrete-Yankelevich S."/>
            <person name="Martinez-Romero E."/>
        </authorList>
    </citation>
    <scope>NUCLEOTIDE SEQUENCE [LARGE SCALE GENOMIC DNA]</scope>
    <source>
        <strain evidence="2 3">CCGE525</strain>
    </source>
</reference>
<dbReference type="AlphaFoldDB" id="A0A387FW83"/>
<proteinExistence type="predicted"/>
<name>A0A387FW83_9HYPH</name>
<keyword evidence="3" id="KW-1185">Reference proteome</keyword>
<accession>A0A387FW83</accession>
<protein>
    <recommendedName>
        <fullName evidence="1">VapC45 PIN like domain-containing protein</fullName>
    </recommendedName>
</protein>
<dbReference type="InterPro" id="IPR041375">
    <property type="entry name" value="VapC45_PIN-like"/>
</dbReference>
<evidence type="ECO:0000313" key="3">
    <source>
        <dbReference type="Proteomes" id="UP000282195"/>
    </source>
</evidence>
<dbReference type="EMBL" id="CP032694">
    <property type="protein sequence ID" value="AYG60414.1"/>
    <property type="molecule type" value="Genomic_DNA"/>
</dbReference>
<dbReference type="KEGG" id="rjg:CCGE525_17555"/>
<dbReference type="Proteomes" id="UP000282195">
    <property type="component" value="Chromosome"/>
</dbReference>
<dbReference type="RefSeq" id="WP_120705393.1">
    <property type="nucleotide sequence ID" value="NZ_CP032694.1"/>
</dbReference>
<dbReference type="Pfam" id="PF18478">
    <property type="entry name" value="PIN_10"/>
    <property type="match status" value="1"/>
</dbReference>